<dbReference type="EMBL" id="LRDH01000077">
    <property type="protein sequence ID" value="PPV16575.1"/>
    <property type="molecule type" value="Genomic_DNA"/>
</dbReference>
<comment type="caution">
    <text evidence="1">The sequence shown here is derived from an EMBL/GenBank/DDBJ whole genome shotgun (WGS) entry which is preliminary data.</text>
</comment>
<accession>A0A2S7FDA7</accession>
<dbReference type="Proteomes" id="UP000238081">
    <property type="component" value="Unassembled WGS sequence"/>
</dbReference>
<sequence length="145" mass="15932">MAKRAEGSAFSDNVQDTNIKKPSYIDISITLRELSNELEAFIMGKKYVDGKKVTSVTDSAPALALLYQQTNSDGTYTNRVLYNCTLARDEVSNTTTTDSISFDSVKLSGKAIPLEDGNLDLTMESDDPDVDAEELANFFEEVVMP</sequence>
<name>A0A2S7FDA7_CLOBU</name>
<evidence type="ECO:0008006" key="3">
    <source>
        <dbReference type="Google" id="ProtNLM"/>
    </source>
</evidence>
<reference evidence="1 2" key="1">
    <citation type="submission" date="2016-01" db="EMBL/GenBank/DDBJ databases">
        <title>Characterization of the Clostridium difficile lineages that are prevalent in Hong Kong and China.</title>
        <authorList>
            <person name="Kwok J.S.-L."/>
            <person name="Lam W.-Y."/>
            <person name="Ip M."/>
            <person name="Chan T.-F."/>
            <person name="Hawkey P.M."/>
            <person name="Tsui S.K.-W."/>
        </authorList>
    </citation>
    <scope>NUCLEOTIDE SEQUENCE [LARGE SCALE GENOMIC DNA]</scope>
    <source>
        <strain evidence="1 2">300064</strain>
    </source>
</reference>
<evidence type="ECO:0000313" key="1">
    <source>
        <dbReference type="EMBL" id="PPV16575.1"/>
    </source>
</evidence>
<gene>
    <name evidence="1" type="ORF">AWN73_09910</name>
</gene>
<dbReference type="NCBIfam" id="TIGR01603">
    <property type="entry name" value="maj_tail_phi13"/>
    <property type="match status" value="1"/>
</dbReference>
<evidence type="ECO:0000313" key="2">
    <source>
        <dbReference type="Proteomes" id="UP000238081"/>
    </source>
</evidence>
<dbReference type="RefSeq" id="WP_052188323.1">
    <property type="nucleotide sequence ID" value="NZ_JSEG01000005.1"/>
</dbReference>
<proteinExistence type="predicted"/>
<dbReference type="InterPro" id="IPR006490">
    <property type="entry name" value="Maj_tail_phi13"/>
</dbReference>
<dbReference type="AlphaFoldDB" id="A0A2S7FDA7"/>
<organism evidence="1 2">
    <name type="scientific">Clostridium butyricum</name>
    <dbReference type="NCBI Taxonomy" id="1492"/>
    <lineage>
        <taxon>Bacteria</taxon>
        <taxon>Bacillati</taxon>
        <taxon>Bacillota</taxon>
        <taxon>Clostridia</taxon>
        <taxon>Eubacteriales</taxon>
        <taxon>Clostridiaceae</taxon>
        <taxon>Clostridium</taxon>
    </lineage>
</organism>
<protein>
    <recommendedName>
        <fullName evidence="3">Phage tail protein</fullName>
    </recommendedName>
</protein>